<protein>
    <submittedName>
        <fullName evidence="1">Uncharacterized protein</fullName>
    </submittedName>
</protein>
<evidence type="ECO:0000313" key="1">
    <source>
        <dbReference type="EMBL" id="TGY90907.1"/>
    </source>
</evidence>
<organism evidence="1 2">
    <name type="scientific">Petralouisia muris</name>
    <dbReference type="NCBI Taxonomy" id="3032872"/>
    <lineage>
        <taxon>Bacteria</taxon>
        <taxon>Bacillati</taxon>
        <taxon>Bacillota</taxon>
        <taxon>Clostridia</taxon>
        <taxon>Lachnospirales</taxon>
        <taxon>Lachnospiraceae</taxon>
        <taxon>Petralouisia</taxon>
    </lineage>
</organism>
<gene>
    <name evidence="1" type="ORF">E5329_23750</name>
</gene>
<keyword evidence="2" id="KW-1185">Reference proteome</keyword>
<evidence type="ECO:0000313" key="2">
    <source>
        <dbReference type="Proteomes" id="UP000304953"/>
    </source>
</evidence>
<dbReference type="Proteomes" id="UP000304953">
    <property type="component" value="Unassembled WGS sequence"/>
</dbReference>
<accession>A0AC61RPJ3</accession>
<reference evidence="1" key="1">
    <citation type="submission" date="2019-04" db="EMBL/GenBank/DDBJ databases">
        <title>Microbes associate with the intestines of laboratory mice.</title>
        <authorList>
            <person name="Navarre W."/>
            <person name="Wong E."/>
            <person name="Huang K."/>
            <person name="Tropini C."/>
            <person name="Ng K."/>
            <person name="Yu B."/>
        </authorList>
    </citation>
    <scope>NUCLEOTIDE SEQUENCE</scope>
    <source>
        <strain evidence="1">NM01_1-7b</strain>
    </source>
</reference>
<comment type="caution">
    <text evidence="1">The sequence shown here is derived from an EMBL/GenBank/DDBJ whole genome shotgun (WGS) entry which is preliminary data.</text>
</comment>
<sequence length="395" mass="45382">MVKDQMIIKKVQFEDVVKSIIALNIIVVGIGSASSIYIPIPFFDYIVFVMMGLAVFILVLANCSYRKNLYVGLENGYLLFTFTWFILGILSLIFNFDHGDVRIPIYLSSIIAIFFSFCIYLGCRDLKDFKLYLKAYLISLFLNYGFSVNEIFFGKHITEPRSVFQMTSTYVGFSNQNNYATFLIYTTILLYLLYELRDKNSKFQQLLYCGIIVVNFILCIVTGSKAGVLAQILILFMFFVKKIMNIDVQSIKIIVCLVLALYVVFVVIAAFGILPDDGERFSYINKIVPSFWKNFVLGLGPGGNVIENDGWVHNLSFEILFDYGIVVFLFFINMLVKTINKFIAYLKFEMVFVMLLLPIIWISSSSALSLHFTWTFMSLFTLYPLIMDENTIKSE</sequence>
<proteinExistence type="predicted"/>
<dbReference type="EMBL" id="SRYA01000079">
    <property type="protein sequence ID" value="TGY90907.1"/>
    <property type="molecule type" value="Genomic_DNA"/>
</dbReference>
<name>A0AC61RPJ3_9FIRM</name>